<keyword evidence="4" id="KW-1185">Reference proteome</keyword>
<dbReference type="AlphaFoldDB" id="A0A0A1T106"/>
<dbReference type="Pfam" id="PF22749">
    <property type="entry name" value="Arb2"/>
    <property type="match status" value="1"/>
</dbReference>
<organism evidence="3 4">
    <name type="scientific">[Torrubiella] hemipterigena</name>
    <dbReference type="NCBI Taxonomy" id="1531966"/>
    <lineage>
        <taxon>Eukaryota</taxon>
        <taxon>Fungi</taxon>
        <taxon>Dikarya</taxon>
        <taxon>Ascomycota</taxon>
        <taxon>Pezizomycotina</taxon>
        <taxon>Sordariomycetes</taxon>
        <taxon>Hypocreomycetidae</taxon>
        <taxon>Hypocreales</taxon>
        <taxon>Clavicipitaceae</taxon>
        <taxon>Clavicipitaceae incertae sedis</taxon>
        <taxon>'Torrubiella' clade</taxon>
    </lineage>
</organism>
<dbReference type="HOGENOM" id="CLU_027515_1_0_1"/>
<feature type="region of interest" description="Disordered" evidence="1">
    <location>
        <begin position="340"/>
        <end position="399"/>
    </location>
</feature>
<dbReference type="GO" id="GO:0031048">
    <property type="term" value="P:regulatory ncRNA-mediated heterochromatin formation"/>
    <property type="evidence" value="ECO:0007669"/>
    <property type="project" value="TreeGrafter"/>
</dbReference>
<dbReference type="OrthoDB" id="421951at2759"/>
<accession>A0A0A1T106</accession>
<evidence type="ECO:0000256" key="1">
    <source>
        <dbReference type="SAM" id="MobiDB-lite"/>
    </source>
</evidence>
<evidence type="ECO:0000259" key="2">
    <source>
        <dbReference type="Pfam" id="PF22749"/>
    </source>
</evidence>
<dbReference type="PANTHER" id="PTHR21357:SF4">
    <property type="entry name" value="FAM172 FAMILY PROTEIN HOMOLOG CG10038"/>
    <property type="match status" value="1"/>
</dbReference>
<dbReference type="PANTHER" id="PTHR21357">
    <property type="entry name" value="FAM172 FAMILY PROTEIN HOMOLOG CG10038"/>
    <property type="match status" value="1"/>
</dbReference>
<sequence>MFRRTWAGLPADAAFPADLAGLGYFIDENDEIKSINNPTEYFRYHINRNDRINLRRRAALSRFIEDHVAKRLAKNGIKTLILPREAPTSSPHSIIAATEGFEEAIHVVLLMGDSSKALGIIDERLIDGKGGIEKGTVIPLIKGLGASSTMPTAVIVANPGQLYWWPAGRKAITANASSELRLPSLLHFGRSYHPEINDIPGHRSPEEHLQSVMTDTIARMIPGLKRLSVISQGSGCDAALKYFDTNWQSWSSTLSTIRGRGYLVSDADLDTPIAPTHALMYPGFPTLASAEHLNASAISIRAAESIIRHVNILATDVKFENPPVSIPALVEDEDEHETWDAIPGEDKPYVSTELQNPINRQRQQIRRWKRFAATGEAPDEDSESDDVPVCEGTEDADKW</sequence>
<name>A0A0A1T106_9HYPO</name>
<dbReference type="InterPro" id="IPR048263">
    <property type="entry name" value="Arb2"/>
</dbReference>
<proteinExistence type="predicted"/>
<dbReference type="EMBL" id="CDHN01000003">
    <property type="protein sequence ID" value="CEJ90821.1"/>
    <property type="molecule type" value="Genomic_DNA"/>
</dbReference>
<evidence type="ECO:0000313" key="3">
    <source>
        <dbReference type="EMBL" id="CEJ90821.1"/>
    </source>
</evidence>
<reference evidence="3 4" key="1">
    <citation type="journal article" date="2015" name="Genome Announc.">
        <title>Draft Genome Sequence and Gene Annotation of the Entomopathogenic Fungus Verticillium hemipterigenum.</title>
        <authorList>
            <person name="Horn F."/>
            <person name="Habel A."/>
            <person name="Scharf D.H."/>
            <person name="Dworschak J."/>
            <person name="Brakhage A.A."/>
            <person name="Guthke R."/>
            <person name="Hertweck C."/>
            <person name="Linde J."/>
        </authorList>
    </citation>
    <scope>NUCLEOTIDE SEQUENCE [LARGE SCALE GENOMIC DNA]</scope>
</reference>
<gene>
    <name evidence="3" type="ORF">VHEMI06577</name>
</gene>
<protein>
    <recommendedName>
        <fullName evidence="2">Arb2 domain-containing protein</fullName>
    </recommendedName>
</protein>
<dbReference type="GO" id="GO:0035197">
    <property type="term" value="F:siRNA binding"/>
    <property type="evidence" value="ECO:0007669"/>
    <property type="project" value="TreeGrafter"/>
</dbReference>
<feature type="compositionally biased region" description="Acidic residues" evidence="1">
    <location>
        <begin position="377"/>
        <end position="399"/>
    </location>
</feature>
<feature type="domain" description="Arb2" evidence="2">
    <location>
        <begin position="15"/>
        <end position="257"/>
    </location>
</feature>
<dbReference type="GO" id="GO:0005634">
    <property type="term" value="C:nucleus"/>
    <property type="evidence" value="ECO:0007669"/>
    <property type="project" value="TreeGrafter"/>
</dbReference>
<evidence type="ECO:0000313" key="4">
    <source>
        <dbReference type="Proteomes" id="UP000039046"/>
    </source>
</evidence>
<dbReference type="Proteomes" id="UP000039046">
    <property type="component" value="Unassembled WGS sequence"/>
</dbReference>
<dbReference type="InterPro" id="IPR053858">
    <property type="entry name" value="Arb2_dom"/>
</dbReference>
<dbReference type="STRING" id="1531966.A0A0A1T106"/>